<dbReference type="GO" id="GO:0015074">
    <property type="term" value="P:DNA integration"/>
    <property type="evidence" value="ECO:0007669"/>
    <property type="project" value="UniProtKB-KW"/>
</dbReference>
<evidence type="ECO:0000313" key="5">
    <source>
        <dbReference type="EMBL" id="QBY28232.1"/>
    </source>
</evidence>
<dbReference type="AlphaFoldDB" id="A0A482PK73"/>
<evidence type="ECO:0000256" key="1">
    <source>
        <dbReference type="ARBA" id="ARBA00022908"/>
    </source>
</evidence>
<sequence length="232" mass="27047">MPHDLQQEAPDSACRPGYSQYRHRLPRGVEIRGNKICIWFMFRGKRCRESLYGWEITPANIKKAGNLRALITHEISTGEFEYHRRFPNSRNGAKLVTTKNIKTFKKLCKIWSEIKETELTDNTMRKTRSQIRILKIIISASTPINSIRYSDIMSYRNELLHGETMYHNNPRSNKKGRTVRTVDNYISLLCSLLRFAYHSGFIKGKPFEGVKNCSETKQSRILFRGMSLTHLC</sequence>
<organism evidence="5">
    <name type="scientific">Citrobacter rodentium</name>
    <dbReference type="NCBI Taxonomy" id="67825"/>
    <lineage>
        <taxon>Bacteria</taxon>
        <taxon>Pseudomonadati</taxon>
        <taxon>Pseudomonadota</taxon>
        <taxon>Gammaproteobacteria</taxon>
        <taxon>Enterobacterales</taxon>
        <taxon>Enterobacteriaceae</taxon>
        <taxon>Citrobacter</taxon>
    </lineage>
</organism>
<evidence type="ECO:0000259" key="4">
    <source>
        <dbReference type="PROSITE" id="PS51900"/>
    </source>
</evidence>
<dbReference type="InterPro" id="IPR022000">
    <property type="entry name" value="Min27-like_integrase_DNA_bind"/>
</dbReference>
<dbReference type="GO" id="GO:0003677">
    <property type="term" value="F:DNA binding"/>
    <property type="evidence" value="ECO:0007669"/>
    <property type="project" value="UniProtKB-UniRule"/>
</dbReference>
<dbReference type="InterPro" id="IPR004107">
    <property type="entry name" value="Integrase_SAM-like_N"/>
</dbReference>
<evidence type="ECO:0000256" key="3">
    <source>
        <dbReference type="PROSITE-ProRule" id="PRU01248"/>
    </source>
</evidence>
<accession>A0A482PK73</accession>
<dbReference type="Pfam" id="PF12167">
    <property type="entry name" value="Arm-DNA-bind_2"/>
    <property type="match status" value="1"/>
</dbReference>
<dbReference type="Gene3D" id="1.10.150.130">
    <property type="match status" value="1"/>
</dbReference>
<dbReference type="EMBL" id="CP038008">
    <property type="protein sequence ID" value="QBY28232.1"/>
    <property type="molecule type" value="Genomic_DNA"/>
</dbReference>
<gene>
    <name evidence="5" type="ORF">E2R62_04805</name>
</gene>
<feature type="domain" description="Core-binding (CB)" evidence="4">
    <location>
        <begin position="102"/>
        <end position="197"/>
    </location>
</feature>
<keyword evidence="1" id="KW-0229">DNA integration</keyword>
<dbReference type="SUPFAM" id="SSF56349">
    <property type="entry name" value="DNA breaking-rejoining enzymes"/>
    <property type="match status" value="1"/>
</dbReference>
<name>A0A482PK73_CITRO</name>
<keyword evidence="2 3" id="KW-0238">DNA-binding</keyword>
<dbReference type="InterPro" id="IPR011010">
    <property type="entry name" value="DNA_brk_join_enz"/>
</dbReference>
<dbReference type="InterPro" id="IPR010998">
    <property type="entry name" value="Integrase_recombinase_N"/>
</dbReference>
<dbReference type="InterPro" id="IPR044068">
    <property type="entry name" value="CB"/>
</dbReference>
<dbReference type="PROSITE" id="PS51900">
    <property type="entry name" value="CB"/>
    <property type="match status" value="1"/>
</dbReference>
<evidence type="ECO:0000256" key="2">
    <source>
        <dbReference type="ARBA" id="ARBA00023125"/>
    </source>
</evidence>
<proteinExistence type="predicted"/>
<reference evidence="5" key="1">
    <citation type="submission" date="2019-03" db="EMBL/GenBank/DDBJ databases">
        <title>Complete genome sequence of enteropathogenic Citrobacter rodentium strain DBS100.</title>
        <authorList>
            <person name="Popov G."/>
            <person name="Fiebig A."/>
            <person name="Shideler S."/>
            <person name="Coombes B."/>
            <person name="Savchenko A."/>
        </authorList>
    </citation>
    <scope>NUCLEOTIDE SEQUENCE</scope>
    <source>
        <strain evidence="5">DBS100</strain>
    </source>
</reference>
<dbReference type="Pfam" id="PF14659">
    <property type="entry name" value="Phage_int_SAM_3"/>
    <property type="match status" value="1"/>
</dbReference>
<protein>
    <submittedName>
        <fullName evidence="5">DUF3596 domain-containing protein</fullName>
    </submittedName>
</protein>